<comment type="caution">
    <text evidence="1">The sequence shown here is derived from an EMBL/GenBank/DDBJ whole genome shotgun (WGS) entry which is preliminary data.</text>
</comment>
<keyword evidence="2" id="KW-1185">Reference proteome</keyword>
<dbReference type="EMBL" id="JACIBT010000003">
    <property type="protein sequence ID" value="MBB3667721.1"/>
    <property type="molecule type" value="Genomic_DNA"/>
</dbReference>
<sequence>MRWDALFDDLEAQWSAQQAHQLEADVAQAVEWERAQILLVNRLRAGVGAQLQLKLQGGSERSLLVQSVGADWVSGHAGAQSLLIPVRAIASVEALPSRAQPETSGARRLLGIGSPLRALARSRETVTVEGPGGELGHGVITGVSADHLDVAVPGSSVPAVRTQPRIRTIALASVVLVRSM</sequence>
<dbReference type="RefSeq" id="WP_183358144.1">
    <property type="nucleotide sequence ID" value="NZ_BAABKR010000001.1"/>
</dbReference>
<accession>A0A7W5TQA3</accession>
<gene>
    <name evidence="1" type="ORF">FHX47_001342</name>
</gene>
<evidence type="ECO:0000313" key="1">
    <source>
        <dbReference type="EMBL" id="MBB3667721.1"/>
    </source>
</evidence>
<evidence type="ECO:0008006" key="3">
    <source>
        <dbReference type="Google" id="ProtNLM"/>
    </source>
</evidence>
<protein>
    <recommendedName>
        <fullName evidence="3">Fis family transcriptional regulator</fullName>
    </recommendedName>
</protein>
<proteinExistence type="predicted"/>
<dbReference type="Proteomes" id="UP000547528">
    <property type="component" value="Unassembled WGS sequence"/>
</dbReference>
<evidence type="ECO:0000313" key="2">
    <source>
        <dbReference type="Proteomes" id="UP000547528"/>
    </source>
</evidence>
<reference evidence="1 2" key="1">
    <citation type="submission" date="2020-08" db="EMBL/GenBank/DDBJ databases">
        <title>Sequencing the genomes of 1000 actinobacteria strains.</title>
        <authorList>
            <person name="Klenk H.-P."/>
        </authorList>
    </citation>
    <scope>NUCLEOTIDE SEQUENCE [LARGE SCALE GENOMIC DNA]</scope>
    <source>
        <strain evidence="1 2">DSM 28238</strain>
    </source>
</reference>
<name>A0A7W5TQA3_9MICC</name>
<organism evidence="1 2">
    <name type="scientific">Garicola koreensis</name>
    <dbReference type="NCBI Taxonomy" id="1262554"/>
    <lineage>
        <taxon>Bacteria</taxon>
        <taxon>Bacillati</taxon>
        <taxon>Actinomycetota</taxon>
        <taxon>Actinomycetes</taxon>
        <taxon>Micrococcales</taxon>
        <taxon>Micrococcaceae</taxon>
        <taxon>Garicola</taxon>
    </lineage>
</organism>
<dbReference type="AlphaFoldDB" id="A0A7W5TQA3"/>